<evidence type="ECO:0000313" key="9">
    <source>
        <dbReference type="Proteomes" id="UP001642540"/>
    </source>
</evidence>
<evidence type="ECO:0000256" key="5">
    <source>
        <dbReference type="SAM" id="Coils"/>
    </source>
</evidence>
<feature type="compositionally biased region" description="Basic and acidic residues" evidence="6">
    <location>
        <begin position="167"/>
        <end position="182"/>
    </location>
</feature>
<feature type="compositionally biased region" description="Low complexity" evidence="6">
    <location>
        <begin position="82"/>
        <end position="93"/>
    </location>
</feature>
<evidence type="ECO:0000256" key="3">
    <source>
        <dbReference type="ARBA" id="ARBA00023163"/>
    </source>
</evidence>
<feature type="domain" description="Plus3" evidence="7">
    <location>
        <begin position="359"/>
        <end position="491"/>
    </location>
</feature>
<evidence type="ECO:0000256" key="2">
    <source>
        <dbReference type="ARBA" id="ARBA00023015"/>
    </source>
</evidence>
<feature type="coiled-coil region" evidence="5">
    <location>
        <begin position="532"/>
        <end position="559"/>
    </location>
</feature>
<feature type="compositionally biased region" description="Basic residues" evidence="6">
    <location>
        <begin position="205"/>
        <end position="216"/>
    </location>
</feature>
<feature type="region of interest" description="Disordered" evidence="6">
    <location>
        <begin position="309"/>
        <end position="359"/>
    </location>
</feature>
<feature type="compositionally biased region" description="Low complexity" evidence="6">
    <location>
        <begin position="337"/>
        <end position="346"/>
    </location>
</feature>
<reference evidence="8 9" key="1">
    <citation type="submission" date="2024-08" db="EMBL/GenBank/DDBJ databases">
        <authorList>
            <person name="Cucini C."/>
            <person name="Frati F."/>
        </authorList>
    </citation>
    <scope>NUCLEOTIDE SEQUENCE [LARGE SCALE GENOMIC DNA]</scope>
</reference>
<dbReference type="SUPFAM" id="SSF159042">
    <property type="entry name" value="Plus3-like"/>
    <property type="match status" value="1"/>
</dbReference>
<evidence type="ECO:0000256" key="4">
    <source>
        <dbReference type="ARBA" id="ARBA00023242"/>
    </source>
</evidence>
<dbReference type="EMBL" id="CAXLJM020000046">
    <property type="protein sequence ID" value="CAL8111225.1"/>
    <property type="molecule type" value="Genomic_DNA"/>
</dbReference>
<dbReference type="SMART" id="SM00719">
    <property type="entry name" value="Plus3"/>
    <property type="match status" value="1"/>
</dbReference>
<organism evidence="8 9">
    <name type="scientific">Orchesella dallaii</name>
    <dbReference type="NCBI Taxonomy" id="48710"/>
    <lineage>
        <taxon>Eukaryota</taxon>
        <taxon>Metazoa</taxon>
        <taxon>Ecdysozoa</taxon>
        <taxon>Arthropoda</taxon>
        <taxon>Hexapoda</taxon>
        <taxon>Collembola</taxon>
        <taxon>Entomobryomorpha</taxon>
        <taxon>Entomobryoidea</taxon>
        <taxon>Orchesellidae</taxon>
        <taxon>Orchesellinae</taxon>
        <taxon>Orchesella</taxon>
    </lineage>
</organism>
<dbReference type="Gene3D" id="3.90.70.200">
    <property type="entry name" value="Plus-3 domain"/>
    <property type="match status" value="1"/>
</dbReference>
<keyword evidence="5" id="KW-0175">Coiled coil</keyword>
<feature type="region of interest" description="Disordered" evidence="6">
    <location>
        <begin position="205"/>
        <end position="295"/>
    </location>
</feature>
<feature type="compositionally biased region" description="Acidic residues" evidence="6">
    <location>
        <begin position="132"/>
        <end position="166"/>
    </location>
</feature>
<protein>
    <recommendedName>
        <fullName evidence="7">Plus3 domain-containing protein</fullName>
    </recommendedName>
</protein>
<feature type="compositionally biased region" description="Basic and acidic residues" evidence="6">
    <location>
        <begin position="350"/>
        <end position="359"/>
    </location>
</feature>
<dbReference type="PANTHER" id="PTHR13115:SF8">
    <property type="entry name" value="RNA POLYMERASE-ASSOCIATED PROTEIN RTF1 HOMOLOG"/>
    <property type="match status" value="1"/>
</dbReference>
<keyword evidence="3" id="KW-0804">Transcription</keyword>
<dbReference type="Pfam" id="PF03126">
    <property type="entry name" value="Plus-3"/>
    <property type="match status" value="1"/>
</dbReference>
<name>A0ABP1QSL8_9HEXA</name>
<feature type="region of interest" description="Disordered" evidence="6">
    <location>
        <begin position="1"/>
        <end position="182"/>
    </location>
</feature>
<keyword evidence="2" id="KW-0805">Transcription regulation</keyword>
<evidence type="ECO:0000313" key="8">
    <source>
        <dbReference type="EMBL" id="CAL8111225.1"/>
    </source>
</evidence>
<feature type="compositionally biased region" description="Basic and acidic residues" evidence="6">
    <location>
        <begin position="322"/>
        <end position="331"/>
    </location>
</feature>
<feature type="compositionally biased region" description="Basic and acidic residues" evidence="6">
    <location>
        <begin position="228"/>
        <end position="283"/>
    </location>
</feature>
<feature type="compositionally biased region" description="Low complexity" evidence="6">
    <location>
        <begin position="101"/>
        <end position="122"/>
    </location>
</feature>
<feature type="region of interest" description="Disordered" evidence="6">
    <location>
        <begin position="624"/>
        <end position="652"/>
    </location>
</feature>
<evidence type="ECO:0000259" key="7">
    <source>
        <dbReference type="PROSITE" id="PS51360"/>
    </source>
</evidence>
<dbReference type="InterPro" id="IPR036128">
    <property type="entry name" value="Plus3-like_sf"/>
</dbReference>
<comment type="subcellular location">
    <subcellularLocation>
        <location evidence="1">Nucleus</location>
    </subcellularLocation>
</comment>
<dbReference type="InterPro" id="IPR004343">
    <property type="entry name" value="Plus-3_dom"/>
</dbReference>
<accession>A0ABP1QSL8</accession>
<sequence length="748" mass="84129">MSKRKSAVLTDSESESDSGSDIDKDMLSLSRKKKATAAVDKKPKVRSSSSGSSSDSDSDWADAAKSKKPKGKKIPGKRTSHRSVSGGTHSSSDSENDEGLVSSSTVVPPPASSTISSIAKSTTAEHPKGASDLEEGEVSTDSDDSSDSEPEEFNDGYDDNLMGDDEDQRRLGSMTEKEREQEIFKRIEQREVMRTRFEIEKKLRQARKKEMKRMKKAQNAAQSTAMKMDAKERSKERKKTVEGKVDKKTQAMDALKATRDARIARAQEKEKMRLEQEKKREETAGDDDLDLLKDDDKVSSVAAEKKIKKLKASDIYSDDSGSESKDEDDHKERKRSQSSSSSSSSDSEPEERTKKPQYVEKVEDLNQLRLSRLKLERWVHAPFFHKVVKNCFVRMGIGQSKQGVSVYRIGEITEIVETGKVYQLGGTRTNKGARIRHGTDEKVFRFEYVSNQDFTQDEFEKWKETCGKRGVVLPNMDDINKKAKEIKEANDYEFKDEDIDSIVKEKARFKNAPVNFAMRKTELMKEKEMAVQRGDDSKVEELQHEIQELDERATELDKLRSSSISSISYINERNRKKNVEEAEKAIMEEFKANKGKVVEDPFTRRHTKPNVLHRKLNAPELGNSLVVGDETPQKSPDMESVEPKDTKNGLSRTLPSLPASLALDVDESVSLSSDFGTFGSIADDDGVKSSMSNGDLFSAHDFDIKLDLDAKLPPNLPIVARPSIPQVREIAPRRSLNLEEYKRKKGLI</sequence>
<dbReference type="PROSITE" id="PS51360">
    <property type="entry name" value="PLUS3"/>
    <property type="match status" value="1"/>
</dbReference>
<dbReference type="PANTHER" id="PTHR13115">
    <property type="entry name" value="RNA POLYMERASE-ASSOCIATED PROTEIN RTF1 HOMOLOG"/>
    <property type="match status" value="1"/>
</dbReference>
<comment type="caution">
    <text evidence="8">The sequence shown here is derived from an EMBL/GenBank/DDBJ whole genome shotgun (WGS) entry which is preliminary data.</text>
</comment>
<dbReference type="Proteomes" id="UP001642540">
    <property type="component" value="Unassembled WGS sequence"/>
</dbReference>
<proteinExistence type="predicted"/>
<evidence type="ECO:0000256" key="1">
    <source>
        <dbReference type="ARBA" id="ARBA00004123"/>
    </source>
</evidence>
<feature type="compositionally biased region" description="Basic residues" evidence="6">
    <location>
        <begin position="66"/>
        <end position="81"/>
    </location>
</feature>
<keyword evidence="9" id="KW-1185">Reference proteome</keyword>
<gene>
    <name evidence="8" type="ORF">ODALV1_LOCUS14845</name>
</gene>
<evidence type="ECO:0000256" key="6">
    <source>
        <dbReference type="SAM" id="MobiDB-lite"/>
    </source>
</evidence>
<keyword evidence="4" id="KW-0539">Nucleus</keyword>